<dbReference type="EMBL" id="LAZR01006782">
    <property type="protein sequence ID" value="KKM89673.1"/>
    <property type="molecule type" value="Genomic_DNA"/>
</dbReference>
<sequence>MTYHKLLFAVSTVLLTMNSVHAAGTPNLNTYSVSAIYDLDILNGTNGGISGLEASAVTYAADRNSLFIVGDEGTGVVETSLTGQTLGYMNFNWDGTGSTKHDTEGLTYIGNGKLVVSEERLQDAYQFDYQDKGTATLADNFVSMSNTEVKNSGIEGISYDQRNGSFVTIKQDSPEAVYSGTLSFSAATGGLPSDLPKQGQSPNGGGTSTMLEAFDPTALGLSTLSDVQTLGILDSDDLLILSLGSRKLVTVDRSGHLLSSLDLSMILANNGIEGVTIDANGTIYLVAEQLQDEFALGGDMSKLIVLSSNISAVPIPAAAFLFTPALVGFMGLRRKTKTV</sequence>
<comment type="caution">
    <text evidence="5">The sequence shown here is derived from an EMBL/GenBank/DDBJ whole genome shotgun (WGS) entry which is preliminary data.</text>
</comment>
<evidence type="ECO:0000256" key="4">
    <source>
        <dbReference type="SAM" id="Phobius"/>
    </source>
</evidence>
<keyword evidence="2" id="KW-1003">Cell membrane</keyword>
<reference evidence="5" key="1">
    <citation type="journal article" date="2015" name="Nature">
        <title>Complex archaea that bridge the gap between prokaryotes and eukaryotes.</title>
        <authorList>
            <person name="Spang A."/>
            <person name="Saw J.H."/>
            <person name="Jorgensen S.L."/>
            <person name="Zaremba-Niedzwiedzka K."/>
            <person name="Martijn J."/>
            <person name="Lind A.E."/>
            <person name="van Eijk R."/>
            <person name="Schleper C."/>
            <person name="Guy L."/>
            <person name="Ettema T.J."/>
        </authorList>
    </citation>
    <scope>NUCLEOTIDE SEQUENCE</scope>
</reference>
<organism evidence="5">
    <name type="scientific">marine sediment metagenome</name>
    <dbReference type="NCBI Taxonomy" id="412755"/>
    <lineage>
        <taxon>unclassified sequences</taxon>
        <taxon>metagenomes</taxon>
        <taxon>ecological metagenomes</taxon>
    </lineage>
</organism>
<dbReference type="Pfam" id="PF06977">
    <property type="entry name" value="SdiA-regulated"/>
    <property type="match status" value="1"/>
</dbReference>
<name>A0A0F9L866_9ZZZZ</name>
<feature type="transmembrane region" description="Helical" evidence="4">
    <location>
        <begin position="310"/>
        <end position="332"/>
    </location>
</feature>
<keyword evidence="3 4" id="KW-0472">Membrane</keyword>
<dbReference type="InterPro" id="IPR009722">
    <property type="entry name" value="YjiK/CarP"/>
</dbReference>
<dbReference type="AlphaFoldDB" id="A0A0F9L866"/>
<accession>A0A0F9L866</accession>
<keyword evidence="4" id="KW-0812">Transmembrane</keyword>
<dbReference type="SUPFAM" id="SSF50956">
    <property type="entry name" value="Thermostable phytase (3-phytase)"/>
    <property type="match status" value="1"/>
</dbReference>
<protein>
    <recommendedName>
        <fullName evidence="6">Phytase-like domain-containing protein</fullName>
    </recommendedName>
</protein>
<gene>
    <name evidence="5" type="ORF">LCGC14_1246340</name>
</gene>
<evidence type="ECO:0000256" key="3">
    <source>
        <dbReference type="ARBA" id="ARBA00023136"/>
    </source>
</evidence>
<keyword evidence="4" id="KW-1133">Transmembrane helix</keyword>
<dbReference type="GO" id="GO:0005886">
    <property type="term" value="C:plasma membrane"/>
    <property type="evidence" value="ECO:0007669"/>
    <property type="project" value="UniProtKB-SubCell"/>
</dbReference>
<evidence type="ECO:0000256" key="1">
    <source>
        <dbReference type="ARBA" id="ARBA00004236"/>
    </source>
</evidence>
<proteinExistence type="predicted"/>
<evidence type="ECO:0000256" key="2">
    <source>
        <dbReference type="ARBA" id="ARBA00022475"/>
    </source>
</evidence>
<evidence type="ECO:0008006" key="6">
    <source>
        <dbReference type="Google" id="ProtNLM"/>
    </source>
</evidence>
<evidence type="ECO:0000313" key="5">
    <source>
        <dbReference type="EMBL" id="KKM89673.1"/>
    </source>
</evidence>
<comment type="subcellular location">
    <subcellularLocation>
        <location evidence="1">Cell membrane</location>
    </subcellularLocation>
</comment>